<dbReference type="Proteomes" id="UP000675409">
    <property type="component" value="Unassembled WGS sequence"/>
</dbReference>
<comment type="caution">
    <text evidence="4">The sequence shown here is derived from an EMBL/GenBank/DDBJ whole genome shotgun (WGS) entry which is preliminary data.</text>
</comment>
<proteinExistence type="predicted"/>
<keyword evidence="1" id="KW-1277">Toxin-antitoxin system</keyword>
<sequence length="86" mass="9527">MSPLLRPAGDDLLGGRHIAIQVATVVQKLPATYKDAHEGVDWLGISRMRNLIAHHYDRVDDRLVFSALASRIPELLDSLGISETPR</sequence>
<organism evidence="4 5">
    <name type="scientific">Myceligenerans indicum</name>
    <dbReference type="NCBI Taxonomy" id="2593663"/>
    <lineage>
        <taxon>Bacteria</taxon>
        <taxon>Bacillati</taxon>
        <taxon>Actinomycetota</taxon>
        <taxon>Actinomycetes</taxon>
        <taxon>Micrococcales</taxon>
        <taxon>Promicromonosporaceae</taxon>
        <taxon>Myceligenerans</taxon>
    </lineage>
</organism>
<evidence type="ECO:0000256" key="2">
    <source>
        <dbReference type="ARBA" id="ARBA00022722"/>
    </source>
</evidence>
<dbReference type="Pfam" id="PF01934">
    <property type="entry name" value="HepT-like"/>
    <property type="match status" value="1"/>
</dbReference>
<evidence type="ECO:0000313" key="5">
    <source>
        <dbReference type="Proteomes" id="UP000675409"/>
    </source>
</evidence>
<dbReference type="EMBL" id="JABBYC010000054">
    <property type="protein sequence ID" value="MBL0888404.1"/>
    <property type="molecule type" value="Genomic_DNA"/>
</dbReference>
<keyword evidence="2" id="KW-0540">Nuclease</keyword>
<name>A0ABS1LQB2_9MICO</name>
<keyword evidence="5" id="KW-1185">Reference proteome</keyword>
<evidence type="ECO:0000256" key="1">
    <source>
        <dbReference type="ARBA" id="ARBA00022649"/>
    </source>
</evidence>
<reference evidence="4 5" key="1">
    <citation type="journal article" date="2021" name="Arch. Microbiol.">
        <title>Myceligenerans indicum sp. nov., an actinobacterium isolated from mangrove sediment of Sundarbans, India.</title>
        <authorList>
            <person name="Asha K."/>
            <person name="Bhadury P."/>
        </authorList>
    </citation>
    <scope>NUCLEOTIDE SEQUENCE [LARGE SCALE GENOMIC DNA]</scope>
    <source>
        <strain evidence="4 5">I2</strain>
    </source>
</reference>
<keyword evidence="3" id="KW-0378">Hydrolase</keyword>
<evidence type="ECO:0000256" key="3">
    <source>
        <dbReference type="ARBA" id="ARBA00022801"/>
    </source>
</evidence>
<dbReference type="InterPro" id="IPR008201">
    <property type="entry name" value="HepT-like"/>
</dbReference>
<accession>A0ABS1LQB2</accession>
<evidence type="ECO:0000313" key="4">
    <source>
        <dbReference type="EMBL" id="MBL0888404.1"/>
    </source>
</evidence>
<gene>
    <name evidence="4" type="ORF">HGK34_19295</name>
</gene>
<protein>
    <submittedName>
        <fullName evidence="4">DUF86 domain-containing protein</fullName>
    </submittedName>
</protein>